<dbReference type="SUPFAM" id="SSF46938">
    <property type="entry name" value="CRAL/TRIO N-terminal domain"/>
    <property type="match status" value="1"/>
</dbReference>
<feature type="domain" description="CRAL-TRIO" evidence="1">
    <location>
        <begin position="67"/>
        <end position="232"/>
    </location>
</feature>
<dbReference type="Gramene" id="Psat6g051680.1">
    <property type="protein sequence ID" value="Psat6g051680.1.cds"/>
    <property type="gene ID" value="Psat6g051680"/>
</dbReference>
<dbReference type="Pfam" id="PF00650">
    <property type="entry name" value="CRAL_TRIO"/>
    <property type="match status" value="1"/>
</dbReference>
<dbReference type="SMART" id="SM00516">
    <property type="entry name" value="SEC14"/>
    <property type="match status" value="1"/>
</dbReference>
<dbReference type="Gramene" id="Psat06G0140500-T1">
    <property type="protein sequence ID" value="KAI5394772.1"/>
    <property type="gene ID" value="KIW84_061405"/>
</dbReference>
<dbReference type="InterPro" id="IPR036865">
    <property type="entry name" value="CRAL-TRIO_dom_sf"/>
</dbReference>
<dbReference type="Gene3D" id="3.40.525.10">
    <property type="entry name" value="CRAL-TRIO lipid binding domain"/>
    <property type="match status" value="1"/>
</dbReference>
<keyword evidence="3" id="KW-1185">Reference proteome</keyword>
<dbReference type="Proteomes" id="UP001058974">
    <property type="component" value="Chromosome 6"/>
</dbReference>
<dbReference type="InterPro" id="IPR001251">
    <property type="entry name" value="CRAL-TRIO_dom"/>
</dbReference>
<dbReference type="PROSITE" id="PS50191">
    <property type="entry name" value="CRAL_TRIO"/>
    <property type="match status" value="1"/>
</dbReference>
<dbReference type="EMBL" id="JAMSHJ010000006">
    <property type="protein sequence ID" value="KAI5394772.1"/>
    <property type="molecule type" value="Genomic_DNA"/>
</dbReference>
<dbReference type="CDD" id="cd00170">
    <property type="entry name" value="SEC14"/>
    <property type="match status" value="1"/>
</dbReference>
<proteinExistence type="predicted"/>
<dbReference type="SUPFAM" id="SSF52087">
    <property type="entry name" value="CRAL/TRIO domain"/>
    <property type="match status" value="1"/>
</dbReference>
<organism evidence="2 3">
    <name type="scientific">Pisum sativum</name>
    <name type="common">Garden pea</name>
    <name type="synonym">Lathyrus oleraceus</name>
    <dbReference type="NCBI Taxonomy" id="3888"/>
    <lineage>
        <taxon>Eukaryota</taxon>
        <taxon>Viridiplantae</taxon>
        <taxon>Streptophyta</taxon>
        <taxon>Embryophyta</taxon>
        <taxon>Tracheophyta</taxon>
        <taxon>Spermatophyta</taxon>
        <taxon>Magnoliopsida</taxon>
        <taxon>eudicotyledons</taxon>
        <taxon>Gunneridae</taxon>
        <taxon>Pentapetalae</taxon>
        <taxon>rosids</taxon>
        <taxon>fabids</taxon>
        <taxon>Fabales</taxon>
        <taxon>Fabaceae</taxon>
        <taxon>Papilionoideae</taxon>
        <taxon>50 kb inversion clade</taxon>
        <taxon>NPAAA clade</taxon>
        <taxon>Hologalegina</taxon>
        <taxon>IRL clade</taxon>
        <taxon>Fabeae</taxon>
        <taxon>Lathyrus</taxon>
    </lineage>
</organism>
<evidence type="ECO:0000313" key="3">
    <source>
        <dbReference type="Proteomes" id="UP001058974"/>
    </source>
</evidence>
<dbReference type="OrthoDB" id="1434354at2759"/>
<name>A0A9D4W4A0_PEA</name>
<dbReference type="PANTHER" id="PTHR46277">
    <property type="entry name" value="OS03G0850700 PROTEIN"/>
    <property type="match status" value="1"/>
</dbReference>
<evidence type="ECO:0000313" key="2">
    <source>
        <dbReference type="EMBL" id="KAI5394772.1"/>
    </source>
</evidence>
<comment type="caution">
    <text evidence="2">The sequence shown here is derived from an EMBL/GenBank/DDBJ whole genome shotgun (WGS) entry which is preliminary data.</text>
</comment>
<dbReference type="AlphaFoldDB" id="A0A9D4W4A0"/>
<dbReference type="PANTHER" id="PTHR46277:SF7">
    <property type="entry name" value="CRAL-TRIO DOMAIN-CONTAINING PROTEIN"/>
    <property type="match status" value="1"/>
</dbReference>
<dbReference type="InterPro" id="IPR036273">
    <property type="entry name" value="CRAL/TRIO_N_dom_sf"/>
</dbReference>
<evidence type="ECO:0000259" key="1">
    <source>
        <dbReference type="PROSITE" id="PS50191"/>
    </source>
</evidence>
<gene>
    <name evidence="2" type="ORF">KIW84_061405</name>
</gene>
<accession>A0A9D4W4A0</accession>
<sequence length="247" mass="28413">MAEETDSKLTQFKNSVTNLGSSTQGYGDATLMRFLIARSMDSDKAAKMFVQWRKWRETMVPNGFISDSEVPDELETRKIFLQGLSQDMFPLMIVQACRHFPSKDQNQFKKFIVHLLDKTIASAFKGREVGNEKLIGVLDLQNISYKNVDARGLITGFQFLQSYYPERLAKCYILHMPWFFVSVWRLVSGFLDKATQEKIVIISNEDERKEFINEVGEEILPEEYGGRAKLVAIQDFEVTPLENGRTN</sequence>
<protein>
    <recommendedName>
        <fullName evidence="1">CRAL-TRIO domain-containing protein</fullName>
    </recommendedName>
</protein>
<reference evidence="2 3" key="1">
    <citation type="journal article" date="2022" name="Nat. Genet.">
        <title>Improved pea reference genome and pan-genome highlight genomic features and evolutionary characteristics.</title>
        <authorList>
            <person name="Yang T."/>
            <person name="Liu R."/>
            <person name="Luo Y."/>
            <person name="Hu S."/>
            <person name="Wang D."/>
            <person name="Wang C."/>
            <person name="Pandey M.K."/>
            <person name="Ge S."/>
            <person name="Xu Q."/>
            <person name="Li N."/>
            <person name="Li G."/>
            <person name="Huang Y."/>
            <person name="Saxena R.K."/>
            <person name="Ji Y."/>
            <person name="Li M."/>
            <person name="Yan X."/>
            <person name="He Y."/>
            <person name="Liu Y."/>
            <person name="Wang X."/>
            <person name="Xiang C."/>
            <person name="Varshney R.K."/>
            <person name="Ding H."/>
            <person name="Gao S."/>
            <person name="Zong X."/>
        </authorList>
    </citation>
    <scope>NUCLEOTIDE SEQUENCE [LARGE SCALE GENOMIC DNA]</scope>
    <source>
        <strain evidence="2 3">cv. Zhongwan 6</strain>
    </source>
</reference>